<name>A0A318KF98_9FIRM</name>
<dbReference type="RefSeq" id="WP_022938081.1">
    <property type="nucleotide sequence ID" value="NZ_CABKRQ010000004.1"/>
</dbReference>
<protein>
    <submittedName>
        <fullName evidence="2">Uncharacterized protein</fullName>
    </submittedName>
</protein>
<organism evidence="2 3">
    <name type="scientific">Dielma fastidiosa</name>
    <dbReference type="NCBI Taxonomy" id="1034346"/>
    <lineage>
        <taxon>Bacteria</taxon>
        <taxon>Bacillati</taxon>
        <taxon>Bacillota</taxon>
        <taxon>Erysipelotrichia</taxon>
        <taxon>Erysipelotrichales</taxon>
        <taxon>Erysipelotrichaceae</taxon>
        <taxon>Dielma</taxon>
    </lineage>
</organism>
<proteinExistence type="predicted"/>
<dbReference type="PROSITE" id="PS51257">
    <property type="entry name" value="PROKAR_LIPOPROTEIN"/>
    <property type="match status" value="1"/>
</dbReference>
<dbReference type="Proteomes" id="UP000247612">
    <property type="component" value="Unassembled WGS sequence"/>
</dbReference>
<keyword evidence="3" id="KW-1185">Reference proteome</keyword>
<feature type="compositionally biased region" description="Basic and acidic residues" evidence="1">
    <location>
        <begin position="35"/>
        <end position="45"/>
    </location>
</feature>
<evidence type="ECO:0000256" key="1">
    <source>
        <dbReference type="SAM" id="MobiDB-lite"/>
    </source>
</evidence>
<dbReference type="EMBL" id="QJKH01000016">
    <property type="protein sequence ID" value="PXX75960.1"/>
    <property type="molecule type" value="Genomic_DNA"/>
</dbReference>
<dbReference type="AlphaFoldDB" id="A0A318KF98"/>
<reference evidence="2 3" key="1">
    <citation type="submission" date="2018-05" db="EMBL/GenBank/DDBJ databases">
        <title>Genomic Encyclopedia of Type Strains, Phase IV (KMG-IV): sequencing the most valuable type-strain genomes for metagenomic binning, comparative biology and taxonomic classification.</title>
        <authorList>
            <person name="Goeker M."/>
        </authorList>
    </citation>
    <scope>NUCLEOTIDE SEQUENCE [LARGE SCALE GENOMIC DNA]</scope>
    <source>
        <strain evidence="2 3">JC118</strain>
    </source>
</reference>
<evidence type="ECO:0000313" key="2">
    <source>
        <dbReference type="EMBL" id="PXX75960.1"/>
    </source>
</evidence>
<gene>
    <name evidence="2" type="ORF">DES51_11650</name>
</gene>
<feature type="region of interest" description="Disordered" evidence="1">
    <location>
        <begin position="21"/>
        <end position="45"/>
    </location>
</feature>
<evidence type="ECO:0000313" key="3">
    <source>
        <dbReference type="Proteomes" id="UP000247612"/>
    </source>
</evidence>
<comment type="caution">
    <text evidence="2">The sequence shown here is derived from an EMBL/GenBank/DDBJ whole genome shotgun (WGS) entry which is preliminary data.</text>
</comment>
<accession>A0A318KF98</accession>
<sequence length="234" mass="27449">MKKILASFLWMTMIAGCVQTPPKAEEPEEPSIVEQPEKPVEPEESEELKYSIDELVTIETIDISVTDFQREINDRWDFSYQLDKVQINLDSDEINQFNQQMAERYDKYVNGLQYEGDTLRKGYFMNISAYLNKNILSLVIRDQWFLFEAGLRPANYEIIHIDLETGHILSNNELLAYLNLDKDNLYYVDNDEEVSVNDNTDLVLKDDQLYALENINLTKLKAITYREMLPVKER</sequence>